<dbReference type="EMBL" id="WUBL01000024">
    <property type="protein sequence ID" value="KAF2970396.1"/>
    <property type="molecule type" value="Genomic_DNA"/>
</dbReference>
<gene>
    <name evidence="2" type="ORF">GQX73_g3242</name>
</gene>
<name>A0A7C8N7P5_9PEZI</name>
<evidence type="ECO:0000313" key="3">
    <source>
        <dbReference type="Proteomes" id="UP000481858"/>
    </source>
</evidence>
<feature type="compositionally biased region" description="Low complexity" evidence="1">
    <location>
        <begin position="109"/>
        <end position="246"/>
    </location>
</feature>
<proteinExistence type="predicted"/>
<protein>
    <submittedName>
        <fullName evidence="2">Uncharacterized protein</fullName>
    </submittedName>
</protein>
<organism evidence="2 3">
    <name type="scientific">Xylaria multiplex</name>
    <dbReference type="NCBI Taxonomy" id="323545"/>
    <lineage>
        <taxon>Eukaryota</taxon>
        <taxon>Fungi</taxon>
        <taxon>Dikarya</taxon>
        <taxon>Ascomycota</taxon>
        <taxon>Pezizomycotina</taxon>
        <taxon>Sordariomycetes</taxon>
        <taxon>Xylariomycetidae</taxon>
        <taxon>Xylariales</taxon>
        <taxon>Xylariaceae</taxon>
        <taxon>Xylaria</taxon>
    </lineage>
</organism>
<sequence>MLTMRTLLFTFFVYASFAVALTNAAYFRVRSSHGDSTGNENVETTFTRLLSAVSPQALHQLLHEYAPNAFKQGVLSSDRHAVEAAHPRSSAVASTIVHLAIRQATSGNDTTTTDAPTSTDSSTDSSSTPSTTSDTPSTTSTDEPTTTSTEQTPTETTETPQDTPTSSSSALTTAPTSTSTSISTPASATETAETTDITDTPSRTSSSSWHTSAFSSNVDSTTTSTFSTSTTPTPTSKTSTFTSTLPGGIVTTVTEVAVVTPGVTDGDSTPTTDIGNLQTGSAAPIVRGPGFEILAGFLVGGVMLA</sequence>
<comment type="caution">
    <text evidence="2">The sequence shown here is derived from an EMBL/GenBank/DDBJ whole genome shotgun (WGS) entry which is preliminary data.</text>
</comment>
<evidence type="ECO:0000256" key="1">
    <source>
        <dbReference type="SAM" id="MobiDB-lite"/>
    </source>
</evidence>
<evidence type="ECO:0000313" key="2">
    <source>
        <dbReference type="EMBL" id="KAF2970396.1"/>
    </source>
</evidence>
<feature type="region of interest" description="Disordered" evidence="1">
    <location>
        <begin position="104"/>
        <end position="246"/>
    </location>
</feature>
<dbReference type="InParanoid" id="A0A7C8N7P5"/>
<keyword evidence="3" id="KW-1185">Reference proteome</keyword>
<reference evidence="2 3" key="1">
    <citation type="submission" date="2019-12" db="EMBL/GenBank/DDBJ databases">
        <title>Draft genome sequence of the ascomycete Xylaria multiplex DSM 110363.</title>
        <authorList>
            <person name="Buettner E."/>
            <person name="Kellner H."/>
        </authorList>
    </citation>
    <scope>NUCLEOTIDE SEQUENCE [LARGE SCALE GENOMIC DNA]</scope>
    <source>
        <strain evidence="2 3">DSM 110363</strain>
    </source>
</reference>
<dbReference type="OrthoDB" id="5427732at2759"/>
<dbReference type="Proteomes" id="UP000481858">
    <property type="component" value="Unassembled WGS sequence"/>
</dbReference>
<accession>A0A7C8N7P5</accession>
<dbReference type="AlphaFoldDB" id="A0A7C8N7P5"/>